<feature type="region of interest" description="Disordered" evidence="1">
    <location>
        <begin position="243"/>
        <end position="274"/>
    </location>
</feature>
<feature type="compositionally biased region" description="Polar residues" evidence="1">
    <location>
        <begin position="206"/>
        <end position="216"/>
    </location>
</feature>
<evidence type="ECO:0000313" key="2">
    <source>
        <dbReference type="EMBL" id="CDW39208.1"/>
    </source>
</evidence>
<name>A0A0K2ULR1_LEPSM</name>
<feature type="non-terminal residue" evidence="2">
    <location>
        <position position="274"/>
    </location>
</feature>
<accession>A0A0K2ULR1</accession>
<sequence>MAPTTSRNKVKNEDNIMGRILVKKDKLVVLCRKISFKTVIGHHKTYQVEDIYKRESLRCRIMSPENKSPSACTSKDVLIRIKQRIGSAKRKTRSDLWTPANGGIQYSVFPKQSKIPVSEIPLESVTLLESQAKSEEVIDSIASSSWRENDNMAHHRTYIISKKGDEDIPLDGNLIPIIRGILDFDGKFDPEHRSSDAEDDVDESSTGDGASHQNGTNKRKYVDIYDLGFRRASLNESNFYSTSSASFVRDRFSSSSSLSNTKKRSLSPYGLKYD</sequence>
<feature type="region of interest" description="Disordered" evidence="1">
    <location>
        <begin position="189"/>
        <end position="216"/>
    </location>
</feature>
<dbReference type="AlphaFoldDB" id="A0A0K2ULR1"/>
<proteinExistence type="predicted"/>
<evidence type="ECO:0000256" key="1">
    <source>
        <dbReference type="SAM" id="MobiDB-lite"/>
    </source>
</evidence>
<protein>
    <submittedName>
        <fullName evidence="2">Uncharacterized protein</fullName>
    </submittedName>
</protein>
<reference evidence="2" key="1">
    <citation type="submission" date="2014-05" db="EMBL/GenBank/DDBJ databases">
        <authorList>
            <person name="Chronopoulou M."/>
        </authorList>
    </citation>
    <scope>NUCLEOTIDE SEQUENCE</scope>
    <source>
        <tissue evidence="2">Whole organism</tissue>
    </source>
</reference>
<feature type="compositionally biased region" description="Low complexity" evidence="1">
    <location>
        <begin position="243"/>
        <end position="260"/>
    </location>
</feature>
<dbReference type="EMBL" id="HACA01021847">
    <property type="protein sequence ID" value="CDW39208.1"/>
    <property type="molecule type" value="Transcribed_RNA"/>
</dbReference>
<organism evidence="2">
    <name type="scientific">Lepeophtheirus salmonis</name>
    <name type="common">Salmon louse</name>
    <name type="synonym">Caligus salmonis</name>
    <dbReference type="NCBI Taxonomy" id="72036"/>
    <lineage>
        <taxon>Eukaryota</taxon>
        <taxon>Metazoa</taxon>
        <taxon>Ecdysozoa</taxon>
        <taxon>Arthropoda</taxon>
        <taxon>Crustacea</taxon>
        <taxon>Multicrustacea</taxon>
        <taxon>Hexanauplia</taxon>
        <taxon>Copepoda</taxon>
        <taxon>Siphonostomatoida</taxon>
        <taxon>Caligidae</taxon>
        <taxon>Lepeophtheirus</taxon>
    </lineage>
</organism>